<dbReference type="Pfam" id="PF00196">
    <property type="entry name" value="GerE"/>
    <property type="match status" value="1"/>
</dbReference>
<dbReference type="SUPFAM" id="SSF52172">
    <property type="entry name" value="CheY-like"/>
    <property type="match status" value="1"/>
</dbReference>
<gene>
    <name evidence="6" type="ORF">JI741_22805</name>
</gene>
<feature type="modified residue" description="4-aspartylphosphate" evidence="3">
    <location>
        <position position="58"/>
    </location>
</feature>
<keyword evidence="2" id="KW-0238">DNA-binding</keyword>
<evidence type="ECO:0000259" key="4">
    <source>
        <dbReference type="PROSITE" id="PS50043"/>
    </source>
</evidence>
<accession>A0ABS1L0I1</accession>
<comment type="caution">
    <text evidence="6">The sequence shown here is derived from an EMBL/GenBank/DDBJ whole genome shotgun (WGS) entry which is preliminary data.</text>
</comment>
<dbReference type="InterPro" id="IPR039420">
    <property type="entry name" value="WalR-like"/>
</dbReference>
<protein>
    <submittedName>
        <fullName evidence="6">Response regulator transcription factor</fullName>
    </submittedName>
</protein>
<evidence type="ECO:0000256" key="3">
    <source>
        <dbReference type="PROSITE-ProRule" id="PRU00169"/>
    </source>
</evidence>
<keyword evidence="1 3" id="KW-0597">Phosphoprotein</keyword>
<dbReference type="InterPro" id="IPR058245">
    <property type="entry name" value="NreC/VraR/RcsB-like_REC"/>
</dbReference>
<evidence type="ECO:0000313" key="6">
    <source>
        <dbReference type="EMBL" id="MBL0744081.1"/>
    </source>
</evidence>
<dbReference type="PRINTS" id="PR00038">
    <property type="entry name" value="HTHLUXR"/>
</dbReference>
<evidence type="ECO:0000259" key="5">
    <source>
        <dbReference type="PROSITE" id="PS50110"/>
    </source>
</evidence>
<dbReference type="InterPro" id="IPR016032">
    <property type="entry name" value="Sig_transdc_resp-reg_C-effctor"/>
</dbReference>
<keyword evidence="7" id="KW-1185">Reference proteome</keyword>
<dbReference type="EMBL" id="JAERRB010000009">
    <property type="protein sequence ID" value="MBL0744081.1"/>
    <property type="molecule type" value="Genomic_DNA"/>
</dbReference>
<dbReference type="PROSITE" id="PS00622">
    <property type="entry name" value="HTH_LUXR_1"/>
    <property type="match status" value="1"/>
</dbReference>
<reference evidence="6 7" key="1">
    <citation type="submission" date="2021-01" db="EMBL/GenBank/DDBJ databases">
        <title>Chryseolinea sp. Jin1 Genome sequencing and assembly.</title>
        <authorList>
            <person name="Kim I."/>
        </authorList>
    </citation>
    <scope>NUCLEOTIDE SEQUENCE [LARGE SCALE GENOMIC DNA]</scope>
    <source>
        <strain evidence="6 7">Jin1</strain>
    </source>
</reference>
<dbReference type="CDD" id="cd17535">
    <property type="entry name" value="REC_NarL-like"/>
    <property type="match status" value="1"/>
</dbReference>
<dbReference type="RefSeq" id="WP_202013729.1">
    <property type="nucleotide sequence ID" value="NZ_JAERRB010000009.1"/>
</dbReference>
<dbReference type="InterPro" id="IPR001789">
    <property type="entry name" value="Sig_transdc_resp-reg_receiver"/>
</dbReference>
<dbReference type="PANTHER" id="PTHR43214">
    <property type="entry name" value="TWO-COMPONENT RESPONSE REGULATOR"/>
    <property type="match status" value="1"/>
</dbReference>
<dbReference type="CDD" id="cd06170">
    <property type="entry name" value="LuxR_C_like"/>
    <property type="match status" value="1"/>
</dbReference>
<dbReference type="Gene3D" id="3.40.50.2300">
    <property type="match status" value="1"/>
</dbReference>
<dbReference type="SUPFAM" id="SSF46894">
    <property type="entry name" value="C-terminal effector domain of the bipartite response regulators"/>
    <property type="match status" value="1"/>
</dbReference>
<evidence type="ECO:0000256" key="2">
    <source>
        <dbReference type="ARBA" id="ARBA00023125"/>
    </source>
</evidence>
<dbReference type="SMART" id="SM00448">
    <property type="entry name" value="REC"/>
    <property type="match status" value="1"/>
</dbReference>
<dbReference type="InterPro" id="IPR011006">
    <property type="entry name" value="CheY-like_superfamily"/>
</dbReference>
<dbReference type="PROSITE" id="PS50043">
    <property type="entry name" value="HTH_LUXR_2"/>
    <property type="match status" value="1"/>
</dbReference>
<sequence>MRNVPFKILLADSQALTAAGMVHLLGNRDEFEIVANVNHRDELIDLVHKHRPQLLVADYNLPGFITIEDLQDVTKVQTAPNILVVSADDSKNSILEVLQLGVKGYVTKDCSREEVMMAVQSVSKGEKFFCHKILDIIMEKHFSPEAPAADPSVLTSRETEILSLLATGHSTQQIADTLHLSPHTVHTHRKSIIRKLNIKSPTEFVIYAMDFGLIKPK</sequence>
<proteinExistence type="predicted"/>
<dbReference type="Proteomes" id="UP000613030">
    <property type="component" value="Unassembled WGS sequence"/>
</dbReference>
<dbReference type="PROSITE" id="PS50110">
    <property type="entry name" value="RESPONSE_REGULATORY"/>
    <property type="match status" value="1"/>
</dbReference>
<name>A0ABS1L0I1_9BACT</name>
<dbReference type="Pfam" id="PF00072">
    <property type="entry name" value="Response_reg"/>
    <property type="match status" value="1"/>
</dbReference>
<evidence type="ECO:0000256" key="1">
    <source>
        <dbReference type="ARBA" id="ARBA00022553"/>
    </source>
</evidence>
<evidence type="ECO:0000313" key="7">
    <source>
        <dbReference type="Proteomes" id="UP000613030"/>
    </source>
</evidence>
<dbReference type="PANTHER" id="PTHR43214:SF43">
    <property type="entry name" value="TWO-COMPONENT RESPONSE REGULATOR"/>
    <property type="match status" value="1"/>
</dbReference>
<organism evidence="6 7">
    <name type="scientific">Chryseolinea lacunae</name>
    <dbReference type="NCBI Taxonomy" id="2801331"/>
    <lineage>
        <taxon>Bacteria</taxon>
        <taxon>Pseudomonadati</taxon>
        <taxon>Bacteroidota</taxon>
        <taxon>Cytophagia</taxon>
        <taxon>Cytophagales</taxon>
        <taxon>Fulvivirgaceae</taxon>
        <taxon>Chryseolinea</taxon>
    </lineage>
</organism>
<dbReference type="InterPro" id="IPR000792">
    <property type="entry name" value="Tscrpt_reg_LuxR_C"/>
</dbReference>
<feature type="domain" description="Response regulatory" evidence="5">
    <location>
        <begin position="7"/>
        <end position="123"/>
    </location>
</feature>
<feature type="domain" description="HTH luxR-type" evidence="4">
    <location>
        <begin position="147"/>
        <end position="212"/>
    </location>
</feature>
<dbReference type="SMART" id="SM00421">
    <property type="entry name" value="HTH_LUXR"/>
    <property type="match status" value="1"/>
</dbReference>